<sequence>MVEPIFPFSLEENNQTNADVDDDEPLEDEFEGSDSLNIDSESDDLIDMSMSFEMNQHFYCAAHRLQLILKDVFDKNEEMKNLRKRVFNVIGKFSRSHLGTSRLKELSGKKLLFPALTRWSSLYFTYERVLEVLPHLNQVDFDLDFGQISKADTLILSFTEALERSDTPTISLVLPGLENLLATLNIFVNNQTLPDASVLDPRVCHLISSANGKKAIRELAKLIVPESKNAGSATPPPKVSILSQKSPFGMQIINRNLTPSGRTTPSAEDKLTSEFEEYNALVSSFDTMVDDVLKVFNPFKGGKIGTSNSSNNESC</sequence>
<feature type="region of interest" description="Disordered" evidence="1">
    <location>
        <begin position="13"/>
        <end position="33"/>
    </location>
</feature>
<accession>A0A915MU26</accession>
<evidence type="ECO:0000313" key="2">
    <source>
        <dbReference type="Proteomes" id="UP000887561"/>
    </source>
</evidence>
<name>A0A915MU26_MELJA</name>
<evidence type="ECO:0000256" key="1">
    <source>
        <dbReference type="SAM" id="MobiDB-lite"/>
    </source>
</evidence>
<dbReference type="WBParaSite" id="scaffold49_cov199.g87">
    <property type="protein sequence ID" value="scaffold49_cov199.g87"/>
    <property type="gene ID" value="scaffold49_cov199.g87"/>
</dbReference>
<protein>
    <submittedName>
        <fullName evidence="3">Transposase</fullName>
    </submittedName>
</protein>
<proteinExistence type="predicted"/>
<dbReference type="InterPro" id="IPR012337">
    <property type="entry name" value="RNaseH-like_sf"/>
</dbReference>
<dbReference type="AlphaFoldDB" id="A0A915MU26"/>
<dbReference type="SUPFAM" id="SSF53098">
    <property type="entry name" value="Ribonuclease H-like"/>
    <property type="match status" value="1"/>
</dbReference>
<feature type="compositionally biased region" description="Acidic residues" evidence="1">
    <location>
        <begin position="19"/>
        <end position="32"/>
    </location>
</feature>
<keyword evidence="2" id="KW-1185">Reference proteome</keyword>
<organism evidence="2 3">
    <name type="scientific">Meloidogyne javanica</name>
    <name type="common">Root-knot nematode worm</name>
    <dbReference type="NCBI Taxonomy" id="6303"/>
    <lineage>
        <taxon>Eukaryota</taxon>
        <taxon>Metazoa</taxon>
        <taxon>Ecdysozoa</taxon>
        <taxon>Nematoda</taxon>
        <taxon>Chromadorea</taxon>
        <taxon>Rhabditida</taxon>
        <taxon>Tylenchina</taxon>
        <taxon>Tylenchomorpha</taxon>
        <taxon>Tylenchoidea</taxon>
        <taxon>Meloidogynidae</taxon>
        <taxon>Meloidogyninae</taxon>
        <taxon>Meloidogyne</taxon>
        <taxon>Meloidogyne incognita group</taxon>
    </lineage>
</organism>
<evidence type="ECO:0000313" key="3">
    <source>
        <dbReference type="WBParaSite" id="scaffold49_cov199.g87"/>
    </source>
</evidence>
<reference evidence="3" key="1">
    <citation type="submission" date="2022-11" db="UniProtKB">
        <authorList>
            <consortium name="WormBaseParasite"/>
        </authorList>
    </citation>
    <scope>IDENTIFICATION</scope>
</reference>
<dbReference type="Proteomes" id="UP000887561">
    <property type="component" value="Unplaced"/>
</dbReference>